<accession>A0ABY8XQC1</accession>
<organism evidence="1 2">
    <name type="scientific">Amycolatopsis nalaikhensis</name>
    <dbReference type="NCBI Taxonomy" id="715472"/>
    <lineage>
        <taxon>Bacteria</taxon>
        <taxon>Bacillati</taxon>
        <taxon>Actinomycetota</taxon>
        <taxon>Actinomycetes</taxon>
        <taxon>Pseudonocardiales</taxon>
        <taxon>Pseudonocardiaceae</taxon>
        <taxon>Amycolatopsis</taxon>
    </lineage>
</organism>
<name>A0ABY8XQC1_9PSEU</name>
<protein>
    <submittedName>
        <fullName evidence="1">Uncharacterized protein</fullName>
    </submittedName>
</protein>
<gene>
    <name evidence="1" type="ORF">QP939_03675</name>
</gene>
<dbReference type="RefSeq" id="WP_285455103.1">
    <property type="nucleotide sequence ID" value="NZ_CP127173.1"/>
</dbReference>
<sequence length="140" mass="15232">MKYMPSMRSRDGLRRGEFRGWAFVELNIFNALAGTGQPVGRAHTGDDFAGLGSSGAWAGLLLGSRSDKGCACRCVVDGSPFVVAKDEASWTEVLLLSDGTVEHDHVVRVVSSTRAQERRVDDTVAMWNQREACTAPHPPR</sequence>
<dbReference type="EMBL" id="CP127173">
    <property type="protein sequence ID" value="WIV57796.1"/>
    <property type="molecule type" value="Genomic_DNA"/>
</dbReference>
<evidence type="ECO:0000313" key="2">
    <source>
        <dbReference type="Proteomes" id="UP001227101"/>
    </source>
</evidence>
<proteinExistence type="predicted"/>
<evidence type="ECO:0000313" key="1">
    <source>
        <dbReference type="EMBL" id="WIV57796.1"/>
    </source>
</evidence>
<reference evidence="1 2" key="1">
    <citation type="submission" date="2023-06" db="EMBL/GenBank/DDBJ databases">
        <authorList>
            <person name="Oyuntsetseg B."/>
            <person name="Kim S.B."/>
        </authorList>
    </citation>
    <scope>NUCLEOTIDE SEQUENCE [LARGE SCALE GENOMIC DNA]</scope>
    <source>
        <strain evidence="1 2">2-2</strain>
    </source>
</reference>
<dbReference type="Proteomes" id="UP001227101">
    <property type="component" value="Chromosome"/>
</dbReference>
<keyword evidence="2" id="KW-1185">Reference proteome</keyword>